<reference evidence="2" key="1">
    <citation type="submission" date="2015-07" db="EMBL/GenBank/DDBJ databases">
        <title>Transcriptome Assembly of Anthurium amnicola.</title>
        <authorList>
            <person name="Suzuki J."/>
        </authorList>
    </citation>
    <scope>NUCLEOTIDE SEQUENCE</scope>
</reference>
<feature type="non-terminal residue" evidence="2">
    <location>
        <position position="1"/>
    </location>
</feature>
<dbReference type="EMBL" id="GDJX01011157">
    <property type="protein sequence ID" value="JAT56779.1"/>
    <property type="molecule type" value="Transcribed_RNA"/>
</dbReference>
<dbReference type="PANTHER" id="PTHR33472">
    <property type="entry name" value="OS01G0106600 PROTEIN"/>
    <property type="match status" value="1"/>
</dbReference>
<protein>
    <submittedName>
        <fullName evidence="2">Uncharacterized protein</fullName>
    </submittedName>
</protein>
<name>A0A1D1YQ90_9ARAE</name>
<proteinExistence type="predicted"/>
<organism evidence="2">
    <name type="scientific">Anthurium amnicola</name>
    <dbReference type="NCBI Taxonomy" id="1678845"/>
    <lineage>
        <taxon>Eukaryota</taxon>
        <taxon>Viridiplantae</taxon>
        <taxon>Streptophyta</taxon>
        <taxon>Embryophyta</taxon>
        <taxon>Tracheophyta</taxon>
        <taxon>Spermatophyta</taxon>
        <taxon>Magnoliopsida</taxon>
        <taxon>Liliopsida</taxon>
        <taxon>Araceae</taxon>
        <taxon>Pothoideae</taxon>
        <taxon>Potheae</taxon>
        <taxon>Anthurium</taxon>
    </lineage>
</organism>
<feature type="region of interest" description="Disordered" evidence="1">
    <location>
        <begin position="1"/>
        <end position="25"/>
    </location>
</feature>
<sequence>GPLQQHHHTVGTDTSAMAANPNPQEVHNQRQLEQEVRSMISTLTGHLTNLSRPAPGLDDDGGGGGMRIVTLAGTNKGATMEGTPDMDDAHGLLYGDDGQLSAFANSNYQAVNNSILLGGSCTAEDPGVHLSISEYVDHGGTEQERPVKKEKEKEVVKKEEGVRREQLAEGNGEKKQEQ</sequence>
<feature type="region of interest" description="Disordered" evidence="1">
    <location>
        <begin position="46"/>
        <end position="65"/>
    </location>
</feature>
<feature type="compositionally biased region" description="Polar residues" evidence="1">
    <location>
        <begin position="11"/>
        <end position="25"/>
    </location>
</feature>
<evidence type="ECO:0000313" key="2">
    <source>
        <dbReference type="EMBL" id="JAT56779.1"/>
    </source>
</evidence>
<feature type="region of interest" description="Disordered" evidence="1">
    <location>
        <begin position="136"/>
        <end position="178"/>
    </location>
</feature>
<accession>A0A1D1YQ90</accession>
<evidence type="ECO:0000256" key="1">
    <source>
        <dbReference type="SAM" id="MobiDB-lite"/>
    </source>
</evidence>
<dbReference type="PANTHER" id="PTHR33472:SF28">
    <property type="entry name" value="BROMO AND FHA DOMAIN-CONTAINING PROTEIN DDB_G0267958"/>
    <property type="match status" value="1"/>
</dbReference>
<gene>
    <name evidence="2" type="ORF">g.79077</name>
</gene>
<dbReference type="AlphaFoldDB" id="A0A1D1YQ90"/>